<evidence type="ECO:0000313" key="7">
    <source>
        <dbReference type="Proteomes" id="UP000245119"/>
    </source>
</evidence>
<dbReference type="EMBL" id="PZQS01000003">
    <property type="protein sequence ID" value="PVD33362.1"/>
    <property type="molecule type" value="Genomic_DNA"/>
</dbReference>
<protein>
    <submittedName>
        <fullName evidence="6">Uncharacterized protein</fullName>
    </submittedName>
</protein>
<evidence type="ECO:0000313" key="6">
    <source>
        <dbReference type="EMBL" id="PVD33362.1"/>
    </source>
</evidence>
<dbReference type="AlphaFoldDB" id="A0A2T7PJ15"/>
<feature type="transmembrane region" description="Helical" evidence="5">
    <location>
        <begin position="33"/>
        <end position="56"/>
    </location>
</feature>
<comment type="subcellular location">
    <subcellularLocation>
        <location evidence="1">Membrane</location>
        <topology evidence="1">Multi-pass membrane protein</topology>
    </subcellularLocation>
</comment>
<feature type="transmembrane region" description="Helical" evidence="5">
    <location>
        <begin position="63"/>
        <end position="86"/>
    </location>
</feature>
<keyword evidence="3 5" id="KW-1133">Transmembrane helix</keyword>
<evidence type="ECO:0000256" key="1">
    <source>
        <dbReference type="ARBA" id="ARBA00004141"/>
    </source>
</evidence>
<keyword evidence="2 5" id="KW-0812">Transmembrane</keyword>
<reference evidence="6 7" key="1">
    <citation type="submission" date="2018-04" db="EMBL/GenBank/DDBJ databases">
        <title>The genome of golden apple snail Pomacea canaliculata provides insight into stress tolerance and invasive adaptation.</title>
        <authorList>
            <person name="Liu C."/>
            <person name="Liu B."/>
            <person name="Ren Y."/>
            <person name="Zhang Y."/>
            <person name="Wang H."/>
            <person name="Li S."/>
            <person name="Jiang F."/>
            <person name="Yin L."/>
            <person name="Zhang G."/>
            <person name="Qian W."/>
            <person name="Fan W."/>
        </authorList>
    </citation>
    <scope>NUCLEOTIDE SEQUENCE [LARGE SCALE GENOMIC DNA]</scope>
    <source>
        <strain evidence="6">SZHN2017</strain>
        <tissue evidence="6">Muscle</tissue>
    </source>
</reference>
<dbReference type="PANTHER" id="PTHR19282">
    <property type="entry name" value="TETRASPANIN"/>
    <property type="match status" value="1"/>
</dbReference>
<proteinExistence type="predicted"/>
<dbReference type="InterPro" id="IPR018499">
    <property type="entry name" value="Tetraspanin/Peripherin"/>
</dbReference>
<sequence length="326" mass="36298">MGIGIFLLASDTVEKSLSTLIDMSVPIEFVSTAASIMIGVGSFVFVIGFCGCCGAIRESAIMLSIYIACMVVVMLGELGAGIYIAVEKGNIENSIRDGLGLSVRNYTGSGNATIDFMQVKFYCCGSENYTDYQRSFWFQEQLDTSQKYYVPRSCCAGKGRDATSFEPHSYSTCNSEALALHQAWSTFSELHPKGCYESLLQWLNDQSLIFIIVGVGIGVIERSAKKKKKQGRLSEIDKENMSVRMGMMSMPREKLMERKCGYRGRVSCSSGWSHSEMVVGRKVCIPTFARRKVKEPTKCITRHVRTRYLYKVTGLLIISRVMNSTQ</sequence>
<name>A0A2T7PJ15_POMCA</name>
<gene>
    <name evidence="6" type="ORF">C0Q70_04616</name>
</gene>
<dbReference type="InterPro" id="IPR008952">
    <property type="entry name" value="Tetraspanin_EC2_sf"/>
</dbReference>
<keyword evidence="7" id="KW-1185">Reference proteome</keyword>
<evidence type="ECO:0000256" key="4">
    <source>
        <dbReference type="ARBA" id="ARBA00023136"/>
    </source>
</evidence>
<evidence type="ECO:0000256" key="2">
    <source>
        <dbReference type="ARBA" id="ARBA00022692"/>
    </source>
</evidence>
<dbReference type="GO" id="GO:0005886">
    <property type="term" value="C:plasma membrane"/>
    <property type="evidence" value="ECO:0007669"/>
    <property type="project" value="TreeGrafter"/>
</dbReference>
<keyword evidence="4 5" id="KW-0472">Membrane</keyword>
<accession>A0A2T7PJ15</accession>
<dbReference type="Proteomes" id="UP000245119">
    <property type="component" value="Linkage Group LG3"/>
</dbReference>
<dbReference type="Pfam" id="PF00335">
    <property type="entry name" value="Tetraspanin"/>
    <property type="match status" value="1"/>
</dbReference>
<dbReference type="PRINTS" id="PR00259">
    <property type="entry name" value="TMFOUR"/>
</dbReference>
<comment type="caution">
    <text evidence="6">The sequence shown here is derived from an EMBL/GenBank/DDBJ whole genome shotgun (WGS) entry which is preliminary data.</text>
</comment>
<evidence type="ECO:0000256" key="3">
    <source>
        <dbReference type="ARBA" id="ARBA00022989"/>
    </source>
</evidence>
<organism evidence="6 7">
    <name type="scientific">Pomacea canaliculata</name>
    <name type="common">Golden apple snail</name>
    <dbReference type="NCBI Taxonomy" id="400727"/>
    <lineage>
        <taxon>Eukaryota</taxon>
        <taxon>Metazoa</taxon>
        <taxon>Spiralia</taxon>
        <taxon>Lophotrochozoa</taxon>
        <taxon>Mollusca</taxon>
        <taxon>Gastropoda</taxon>
        <taxon>Caenogastropoda</taxon>
        <taxon>Architaenioglossa</taxon>
        <taxon>Ampullarioidea</taxon>
        <taxon>Ampullariidae</taxon>
        <taxon>Pomacea</taxon>
    </lineage>
</organism>
<dbReference type="OrthoDB" id="5870230at2759"/>
<evidence type="ECO:0000256" key="5">
    <source>
        <dbReference type="SAM" id="Phobius"/>
    </source>
</evidence>
<dbReference type="Gene3D" id="1.10.1450.10">
    <property type="entry name" value="Tetraspanin"/>
    <property type="match status" value="1"/>
</dbReference>
<dbReference type="PANTHER" id="PTHR19282:SF544">
    <property type="entry name" value="TETRASPANIN"/>
    <property type="match status" value="1"/>
</dbReference>
<dbReference type="SUPFAM" id="SSF48652">
    <property type="entry name" value="Tetraspanin"/>
    <property type="match status" value="1"/>
</dbReference>